<evidence type="ECO:0000313" key="2">
    <source>
        <dbReference type="Proteomes" id="UP001201873"/>
    </source>
</evidence>
<accession>A0ABT0K368</accession>
<reference evidence="1 2" key="1">
    <citation type="submission" date="2022-04" db="EMBL/GenBank/DDBJ databases">
        <title>Genome diversity in the genus Frankia.</title>
        <authorList>
            <person name="Carlos-Shanley C."/>
            <person name="Hahn D."/>
        </authorList>
    </citation>
    <scope>NUCLEOTIDE SEQUENCE [LARGE SCALE GENOMIC DNA]</scope>
    <source>
        <strain evidence="1 2">Ag45/Mut15</strain>
    </source>
</reference>
<keyword evidence="2" id="KW-1185">Reference proteome</keyword>
<sequence>MEVGHTKVEEPLDCTDLYKIGGLPGGVCQCPHYGYVFSGSIRAVYPGSDWPDEVAVAGEAYFFPAGHVLIYPEPTEILELNPAAALVSCMEAMQRALDRGAFDQPVEEPAAAS</sequence>
<dbReference type="RefSeq" id="WP_248825925.1">
    <property type="nucleotide sequence ID" value="NZ_JALKFT010000020.1"/>
</dbReference>
<name>A0ABT0K368_9ACTN</name>
<organism evidence="1 2">
    <name type="scientific">Frankia umida</name>
    <dbReference type="NCBI Taxonomy" id="573489"/>
    <lineage>
        <taxon>Bacteria</taxon>
        <taxon>Bacillati</taxon>
        <taxon>Actinomycetota</taxon>
        <taxon>Actinomycetes</taxon>
        <taxon>Frankiales</taxon>
        <taxon>Frankiaceae</taxon>
        <taxon>Frankia</taxon>
    </lineage>
</organism>
<dbReference type="EMBL" id="JALKFT010000020">
    <property type="protein sequence ID" value="MCK9877728.1"/>
    <property type="molecule type" value="Genomic_DNA"/>
</dbReference>
<protein>
    <submittedName>
        <fullName evidence="1">Uncharacterized protein</fullName>
    </submittedName>
</protein>
<dbReference type="Proteomes" id="UP001201873">
    <property type="component" value="Unassembled WGS sequence"/>
</dbReference>
<comment type="caution">
    <text evidence="1">The sequence shown here is derived from an EMBL/GenBank/DDBJ whole genome shotgun (WGS) entry which is preliminary data.</text>
</comment>
<proteinExistence type="predicted"/>
<gene>
    <name evidence="1" type="ORF">MXD59_18425</name>
</gene>
<evidence type="ECO:0000313" key="1">
    <source>
        <dbReference type="EMBL" id="MCK9877728.1"/>
    </source>
</evidence>